<dbReference type="InterPro" id="IPR009959">
    <property type="entry name" value="Cyclase_SnoaL-like"/>
</dbReference>
<dbReference type="Pfam" id="PF07366">
    <property type="entry name" value="SnoaL"/>
    <property type="match status" value="1"/>
</dbReference>
<accession>A0A927F137</accession>
<dbReference type="EMBL" id="JACXYU010000005">
    <property type="protein sequence ID" value="MBD3932406.1"/>
    <property type="molecule type" value="Genomic_DNA"/>
</dbReference>
<name>A0A927F137_9ACTN</name>
<dbReference type="Proteomes" id="UP000632289">
    <property type="component" value="Unassembled WGS sequence"/>
</dbReference>
<evidence type="ECO:0000313" key="1">
    <source>
        <dbReference type="EMBL" id="MBD3932406.1"/>
    </source>
</evidence>
<dbReference type="SUPFAM" id="SSF54427">
    <property type="entry name" value="NTF2-like"/>
    <property type="match status" value="1"/>
</dbReference>
<dbReference type="PANTHER" id="PTHR38436">
    <property type="entry name" value="POLYKETIDE CYCLASE SNOAL-LIKE DOMAIN"/>
    <property type="match status" value="1"/>
</dbReference>
<evidence type="ECO:0000313" key="2">
    <source>
        <dbReference type="Proteomes" id="UP000632289"/>
    </source>
</evidence>
<sequence length="235" mass="26754">MTFVQLIDCKTSRVDDMNRLLDAWVEATRGKRTATHALVGRDRSSSNHVVEIVEFPSYEEAMRNSNLPETDRIFQEMVALCDEMPQFTDLDVVRDEQLNKGTARKVFEEVLSTRDYAALEDHFHQDYVEHDPANPTGDLHGLEEARENLREQLDPFEPRFTVLGAAADGDLVSLRFQAVGRHVGPFMGIEATGRDFTLTGHVTFRFQDGKIAESWFNWDNARLLADIGLVDMPRP</sequence>
<gene>
    <name evidence="1" type="ORF">IF129_12685</name>
</gene>
<organism evidence="1 2">
    <name type="scientific">Streptomyces chumphonensis</name>
    <dbReference type="NCBI Taxonomy" id="1214925"/>
    <lineage>
        <taxon>Bacteria</taxon>
        <taxon>Bacillati</taxon>
        <taxon>Actinomycetota</taxon>
        <taxon>Actinomycetes</taxon>
        <taxon>Kitasatosporales</taxon>
        <taxon>Streptomycetaceae</taxon>
        <taxon>Streptomyces</taxon>
    </lineage>
</organism>
<protein>
    <submittedName>
        <fullName evidence="1">Ester cyclase</fullName>
    </submittedName>
</protein>
<keyword evidence="2" id="KW-1185">Reference proteome</keyword>
<proteinExistence type="predicted"/>
<dbReference type="PANTHER" id="PTHR38436:SF1">
    <property type="entry name" value="ESTER CYCLASE"/>
    <property type="match status" value="1"/>
</dbReference>
<dbReference type="AlphaFoldDB" id="A0A927F137"/>
<comment type="caution">
    <text evidence="1">The sequence shown here is derived from an EMBL/GenBank/DDBJ whole genome shotgun (WGS) entry which is preliminary data.</text>
</comment>
<dbReference type="GO" id="GO:0030638">
    <property type="term" value="P:polyketide metabolic process"/>
    <property type="evidence" value="ECO:0007669"/>
    <property type="project" value="InterPro"/>
</dbReference>
<reference evidence="1" key="1">
    <citation type="submission" date="2020-09" db="EMBL/GenBank/DDBJ databases">
        <title>Secondary metabolite and genome analysis of marine Streptomyces chumphonensis KK1-2T.</title>
        <authorList>
            <person name="Phongsopitanun W."/>
            <person name="Kanchanasin P."/>
            <person name="Pittayakhajonwut P."/>
            <person name="Suwanborirux K."/>
            <person name="Tanasupawat S."/>
        </authorList>
    </citation>
    <scope>NUCLEOTIDE SEQUENCE</scope>
    <source>
        <strain evidence="1">KK1-2</strain>
    </source>
</reference>
<dbReference type="Gene3D" id="3.10.450.50">
    <property type="match status" value="1"/>
</dbReference>
<dbReference type="RefSeq" id="WP_191209700.1">
    <property type="nucleotide sequence ID" value="NZ_BAABKL010000026.1"/>
</dbReference>
<dbReference type="InterPro" id="IPR032710">
    <property type="entry name" value="NTF2-like_dom_sf"/>
</dbReference>